<dbReference type="Pfam" id="PF02569">
    <property type="entry name" value="Pantoate_ligase"/>
    <property type="match status" value="1"/>
</dbReference>
<keyword evidence="5 8" id="KW-0547">Nucleotide-binding</keyword>
<evidence type="ECO:0000313" key="10">
    <source>
        <dbReference type="Proteomes" id="UP001174839"/>
    </source>
</evidence>
<evidence type="ECO:0000256" key="1">
    <source>
        <dbReference type="ARBA" id="ARBA00004990"/>
    </source>
</evidence>
<dbReference type="NCBIfam" id="TIGR00018">
    <property type="entry name" value="panC"/>
    <property type="match status" value="1"/>
</dbReference>
<evidence type="ECO:0000256" key="2">
    <source>
        <dbReference type="ARBA" id="ARBA00009256"/>
    </source>
</evidence>
<feature type="binding site" evidence="8">
    <location>
        <position position="155"/>
    </location>
    <ligand>
        <name>(R)-pantoate</name>
        <dbReference type="ChEBI" id="CHEBI:15980"/>
    </ligand>
</feature>
<gene>
    <name evidence="8 9" type="primary">panC</name>
    <name evidence="9" type="ORF">QU605_07500</name>
</gene>
<dbReference type="InterPro" id="IPR003721">
    <property type="entry name" value="Pantoate_ligase"/>
</dbReference>
<dbReference type="GO" id="GO:0016874">
    <property type="term" value="F:ligase activity"/>
    <property type="evidence" value="ECO:0007669"/>
    <property type="project" value="UniProtKB-KW"/>
</dbReference>
<comment type="similarity">
    <text evidence="2 8">Belongs to the pantothenate synthetase family.</text>
</comment>
<feature type="binding site" evidence="8">
    <location>
        <begin position="30"/>
        <end position="37"/>
    </location>
    <ligand>
        <name>ATP</name>
        <dbReference type="ChEBI" id="CHEBI:30616"/>
    </ligand>
</feature>
<dbReference type="InterPro" id="IPR004821">
    <property type="entry name" value="Cyt_trans-like"/>
</dbReference>
<comment type="function">
    <text evidence="8">Catalyzes the condensation of pantoate with beta-alanine in an ATP-dependent reaction via a pantoyl-adenylate intermediate.</text>
</comment>
<dbReference type="Gene3D" id="3.30.1300.10">
    <property type="entry name" value="Pantoate-beta-alanine ligase, C-terminal domain"/>
    <property type="match status" value="1"/>
</dbReference>
<feature type="binding site" evidence="8">
    <location>
        <begin position="186"/>
        <end position="189"/>
    </location>
    <ligand>
        <name>ATP</name>
        <dbReference type="ChEBI" id="CHEBI:30616"/>
    </ligand>
</feature>
<organism evidence="9 10">
    <name type="scientific">Robiginitalea aurantiaca</name>
    <dbReference type="NCBI Taxonomy" id="3056915"/>
    <lineage>
        <taxon>Bacteria</taxon>
        <taxon>Pseudomonadati</taxon>
        <taxon>Bacteroidota</taxon>
        <taxon>Flavobacteriia</taxon>
        <taxon>Flavobacteriales</taxon>
        <taxon>Flavobacteriaceae</taxon>
        <taxon>Robiginitalea</taxon>
    </lineage>
</organism>
<dbReference type="PANTHER" id="PTHR21299">
    <property type="entry name" value="CYTIDYLATE KINASE/PANTOATE-BETA-ALANINE LIGASE"/>
    <property type="match status" value="1"/>
</dbReference>
<comment type="subunit">
    <text evidence="8">Homodimer.</text>
</comment>
<dbReference type="RefSeq" id="WP_289724668.1">
    <property type="nucleotide sequence ID" value="NZ_JAUDUY010000003.1"/>
</dbReference>
<dbReference type="Proteomes" id="UP001174839">
    <property type="component" value="Unassembled WGS sequence"/>
</dbReference>
<keyword evidence="10" id="KW-1185">Reference proteome</keyword>
<dbReference type="HAMAP" id="MF_00158">
    <property type="entry name" value="PanC"/>
    <property type="match status" value="1"/>
</dbReference>
<accession>A0ABT7WEG2</accession>
<feature type="binding site" evidence="8">
    <location>
        <position position="61"/>
    </location>
    <ligand>
        <name>(R)-pantoate</name>
        <dbReference type="ChEBI" id="CHEBI:15980"/>
    </ligand>
</feature>
<evidence type="ECO:0000256" key="5">
    <source>
        <dbReference type="ARBA" id="ARBA00022741"/>
    </source>
</evidence>
<comment type="miscellaneous">
    <text evidence="8">The reaction proceeds by a bi uni uni bi ping pong mechanism.</text>
</comment>
<evidence type="ECO:0000256" key="4">
    <source>
        <dbReference type="ARBA" id="ARBA00022655"/>
    </source>
</evidence>
<reference evidence="9" key="1">
    <citation type="submission" date="2023-06" db="EMBL/GenBank/DDBJ databases">
        <title>Robiginitalea aurantiacus sp. nov. and Algoriphagus sediminis sp. nov., isolated from coastal sediment.</title>
        <authorList>
            <person name="Zhou Z.Y."/>
            <person name="An J."/>
            <person name="Jia Y.W."/>
            <person name="Du Z.J."/>
        </authorList>
    </citation>
    <scope>NUCLEOTIDE SEQUENCE</scope>
    <source>
        <strain evidence="9">M39</strain>
    </source>
</reference>
<keyword evidence="8" id="KW-0963">Cytoplasm</keyword>
<dbReference type="CDD" id="cd00560">
    <property type="entry name" value="PanC"/>
    <property type="match status" value="1"/>
</dbReference>
<evidence type="ECO:0000256" key="6">
    <source>
        <dbReference type="ARBA" id="ARBA00022840"/>
    </source>
</evidence>
<dbReference type="InterPro" id="IPR014729">
    <property type="entry name" value="Rossmann-like_a/b/a_fold"/>
</dbReference>
<protein>
    <recommendedName>
        <fullName evidence="8">Pantothenate synthetase</fullName>
        <shortName evidence="8">PS</shortName>
        <ecNumber evidence="8">6.3.2.1</ecNumber>
    </recommendedName>
    <alternativeName>
        <fullName evidence="8">Pantoate--beta-alanine ligase</fullName>
    </alternativeName>
    <alternativeName>
        <fullName evidence="8">Pantoate-activating enzyme</fullName>
    </alternativeName>
</protein>
<sequence>MNVLRTKDEIGQFRKQLKEAGLSLGLVPTMGALHQGHLQLVQRACKENQSVLVSIFVNPTQFNNPSDLENYPKTLESDLAKLQDLNCPIAVFAPEISEMYGDDPSARNYDFGMLENVMEGVYRPGHFDGVATIVEALLQLILPDRVYFGEKDYQQLQIIRELVRQRQIPVTIVPCPIVREKDGLAMSSRNVLLTKRLRGEAPFLYEILKEAKNTFGTKNASEIEQYAREAFQKHPDLKLEYFCVADAETLLPIGSKTKEVNKKYRAFVSAYLGGIRLIDNLALN</sequence>
<evidence type="ECO:0000256" key="8">
    <source>
        <dbReference type="HAMAP-Rule" id="MF_00158"/>
    </source>
</evidence>
<dbReference type="SUPFAM" id="SSF52374">
    <property type="entry name" value="Nucleotidylyl transferase"/>
    <property type="match status" value="1"/>
</dbReference>
<feature type="binding site" evidence="8">
    <location>
        <position position="178"/>
    </location>
    <ligand>
        <name>ATP</name>
        <dbReference type="ChEBI" id="CHEBI:30616"/>
    </ligand>
</feature>
<evidence type="ECO:0000256" key="3">
    <source>
        <dbReference type="ARBA" id="ARBA00022598"/>
    </source>
</evidence>
<dbReference type="PANTHER" id="PTHR21299:SF1">
    <property type="entry name" value="PANTOATE--BETA-ALANINE LIGASE"/>
    <property type="match status" value="1"/>
</dbReference>
<dbReference type="InterPro" id="IPR042176">
    <property type="entry name" value="Pantoate_ligase_C"/>
</dbReference>
<feature type="binding site" evidence="8">
    <location>
        <begin position="149"/>
        <end position="152"/>
    </location>
    <ligand>
        <name>ATP</name>
        <dbReference type="ChEBI" id="CHEBI:30616"/>
    </ligand>
</feature>
<feature type="binding site" evidence="8">
    <location>
        <position position="61"/>
    </location>
    <ligand>
        <name>beta-alanine</name>
        <dbReference type="ChEBI" id="CHEBI:57966"/>
    </ligand>
</feature>
<dbReference type="Gene3D" id="3.40.50.620">
    <property type="entry name" value="HUPs"/>
    <property type="match status" value="1"/>
</dbReference>
<feature type="active site" description="Proton donor" evidence="8">
    <location>
        <position position="37"/>
    </location>
</feature>
<name>A0ABT7WEG2_9FLAO</name>
<keyword evidence="3 8" id="KW-0436">Ligase</keyword>
<evidence type="ECO:0000256" key="7">
    <source>
        <dbReference type="ARBA" id="ARBA00048258"/>
    </source>
</evidence>
<comment type="pathway">
    <text evidence="1 8">Cofactor biosynthesis; (R)-pantothenate biosynthesis; (R)-pantothenate from (R)-pantoate and beta-alanine: step 1/1.</text>
</comment>
<evidence type="ECO:0000313" key="9">
    <source>
        <dbReference type="EMBL" id="MDM9631309.1"/>
    </source>
</evidence>
<comment type="subcellular location">
    <subcellularLocation>
        <location evidence="8">Cytoplasm</location>
    </subcellularLocation>
</comment>
<comment type="caution">
    <text evidence="9">The sequence shown here is derived from an EMBL/GenBank/DDBJ whole genome shotgun (WGS) entry which is preliminary data.</text>
</comment>
<proteinExistence type="inferred from homology"/>
<keyword evidence="6 8" id="KW-0067">ATP-binding</keyword>
<keyword evidence="4 8" id="KW-0566">Pantothenate biosynthesis</keyword>
<dbReference type="NCBIfam" id="TIGR00125">
    <property type="entry name" value="cyt_tran_rel"/>
    <property type="match status" value="1"/>
</dbReference>
<dbReference type="EC" id="6.3.2.1" evidence="8"/>
<dbReference type="EMBL" id="JAUDUY010000003">
    <property type="protein sequence ID" value="MDM9631309.1"/>
    <property type="molecule type" value="Genomic_DNA"/>
</dbReference>
<comment type="catalytic activity">
    <reaction evidence="7 8">
        <text>(R)-pantoate + beta-alanine + ATP = (R)-pantothenate + AMP + diphosphate + H(+)</text>
        <dbReference type="Rhea" id="RHEA:10912"/>
        <dbReference type="ChEBI" id="CHEBI:15378"/>
        <dbReference type="ChEBI" id="CHEBI:15980"/>
        <dbReference type="ChEBI" id="CHEBI:29032"/>
        <dbReference type="ChEBI" id="CHEBI:30616"/>
        <dbReference type="ChEBI" id="CHEBI:33019"/>
        <dbReference type="ChEBI" id="CHEBI:57966"/>
        <dbReference type="ChEBI" id="CHEBI:456215"/>
        <dbReference type="EC" id="6.3.2.1"/>
    </reaction>
</comment>